<keyword evidence="2" id="KW-1185">Reference proteome</keyword>
<evidence type="ECO:0000313" key="1">
    <source>
        <dbReference type="EMBL" id="SET28784.1"/>
    </source>
</evidence>
<dbReference type="RefSeq" id="WP_093320223.1">
    <property type="nucleotide sequence ID" value="NZ_FOHV01000014.1"/>
</dbReference>
<dbReference type="STRING" id="1123402.SAMN02583745_01907"/>
<dbReference type="Proteomes" id="UP000242642">
    <property type="component" value="Unassembled WGS sequence"/>
</dbReference>
<organism evidence="1 2">
    <name type="scientific">Thorsellia anophelis DSM 18579</name>
    <dbReference type="NCBI Taxonomy" id="1123402"/>
    <lineage>
        <taxon>Bacteria</taxon>
        <taxon>Pseudomonadati</taxon>
        <taxon>Pseudomonadota</taxon>
        <taxon>Gammaproteobacteria</taxon>
        <taxon>Enterobacterales</taxon>
        <taxon>Thorselliaceae</taxon>
        <taxon>Thorsellia</taxon>
    </lineage>
</organism>
<dbReference type="Pfam" id="PF05766">
    <property type="entry name" value="NinG"/>
    <property type="match status" value="1"/>
</dbReference>
<gene>
    <name evidence="1" type="ORF">SAMN02583745_01907</name>
</gene>
<name>A0A1I0D993_9GAMM</name>
<protein>
    <submittedName>
        <fullName evidence="1">Bacteriophage Lambda NinG protein</fullName>
    </submittedName>
</protein>
<sequence length="197" mass="23380">MTHGKNTKKRKLKPKACRWCKETFEPRNSLQVVCSPKCSIEKVRHENRLKEQRKRDEVLKVERAEIRQRKLKVKPRSYWANRAQKAVNRYIRERDADKNCISCGAIESVQWDAGHYRTVASSPQLRFHEDNIHKQCVVCNQYKSGNIAPYRLALIEKIGLERLEFIENNNESKRWTVEELQAIEVEYKNKLKELSNK</sequence>
<dbReference type="OrthoDB" id="5741553at2"/>
<dbReference type="EMBL" id="FOHV01000014">
    <property type="protein sequence ID" value="SET28784.1"/>
    <property type="molecule type" value="Genomic_DNA"/>
</dbReference>
<evidence type="ECO:0000313" key="2">
    <source>
        <dbReference type="Proteomes" id="UP000242642"/>
    </source>
</evidence>
<accession>A0A1I0D993</accession>
<proteinExistence type="predicted"/>
<reference evidence="2" key="1">
    <citation type="submission" date="2016-10" db="EMBL/GenBank/DDBJ databases">
        <authorList>
            <person name="Varghese N."/>
            <person name="Submissions S."/>
        </authorList>
    </citation>
    <scope>NUCLEOTIDE SEQUENCE [LARGE SCALE GENOMIC DNA]</scope>
    <source>
        <strain evidence="2">DSM 18579</strain>
    </source>
</reference>
<dbReference type="InterPro" id="IPR008713">
    <property type="entry name" value="Phage_lambda_NinG"/>
</dbReference>
<dbReference type="AlphaFoldDB" id="A0A1I0D993"/>